<dbReference type="InterPro" id="IPR001926">
    <property type="entry name" value="TrpB-like_PALP"/>
</dbReference>
<dbReference type="GO" id="GO:0004794">
    <property type="term" value="F:threonine deaminase activity"/>
    <property type="evidence" value="ECO:0007669"/>
    <property type="project" value="TreeGrafter"/>
</dbReference>
<evidence type="ECO:0000256" key="1">
    <source>
        <dbReference type="ARBA" id="ARBA00001933"/>
    </source>
</evidence>
<dbReference type="GeneID" id="92355560"/>
<dbReference type="GO" id="GO:0003941">
    <property type="term" value="F:L-serine ammonia-lyase activity"/>
    <property type="evidence" value="ECO:0007669"/>
    <property type="project" value="TreeGrafter"/>
</dbReference>
<dbReference type="PANTHER" id="PTHR48078">
    <property type="entry name" value="THREONINE DEHYDRATASE, MITOCHONDRIAL-RELATED"/>
    <property type="match status" value="1"/>
</dbReference>
<comment type="cofactor">
    <cofactor evidence="1">
        <name>pyridoxal 5'-phosphate</name>
        <dbReference type="ChEBI" id="CHEBI:597326"/>
    </cofactor>
</comment>
<dbReference type="RefSeq" id="WP_369611694.1">
    <property type="nucleotide sequence ID" value="NZ_AP031322.1"/>
</dbReference>
<name>A0AAT9GUU3_9CREN</name>
<accession>A0AAT9GUU3</accession>
<dbReference type="Gene3D" id="3.40.50.1100">
    <property type="match status" value="2"/>
</dbReference>
<dbReference type="InterPro" id="IPR050147">
    <property type="entry name" value="Ser/Thr_Dehydratase"/>
</dbReference>
<protein>
    <submittedName>
        <fullName evidence="5">Pyridoxal-phosphate dependent enzyme</fullName>
    </submittedName>
</protein>
<dbReference type="InterPro" id="IPR036052">
    <property type="entry name" value="TrpB-like_PALP_sf"/>
</dbReference>
<evidence type="ECO:0000256" key="2">
    <source>
        <dbReference type="ARBA" id="ARBA00022898"/>
    </source>
</evidence>
<keyword evidence="3" id="KW-0456">Lyase</keyword>
<sequence length="338" mass="37738">MEICTRCGKPRESIFEIKCKRCGGPFKYVIDFDYKDKIRENFPYVKEWISLGEGNTPLIKFQNVYLKLDFLNPTGSYKDRGSVTLISYLHQQGIKRIAEDSSGNAGASIAAYGALAGMEVAVFVPENANPSKLKQIEAYNAKVVKVKGSREDVTRQAENSGYYFASHILQPQFRDGIRSLAYEIYRDFKQVEYVFLPTSAGTLLLGVYEGFKHLLESGKIERMPKLISVQTEQVMPVCASLKGLKYNPPEKVTSIADALVSTKPFLLPEMLTVLKETGDCVVVSEDEIKEAWKYLAKHGILVEPSSATVWSAYQKYKVNNAVLVLTGNGLKSLSVNVK</sequence>
<organism evidence="5">
    <name type="scientific">Sulfurisphaera javensis</name>
    <dbReference type="NCBI Taxonomy" id="2049879"/>
    <lineage>
        <taxon>Archaea</taxon>
        <taxon>Thermoproteota</taxon>
        <taxon>Thermoprotei</taxon>
        <taxon>Sulfolobales</taxon>
        <taxon>Sulfolobaceae</taxon>
        <taxon>Sulfurisphaera</taxon>
    </lineage>
</organism>
<dbReference type="EMBL" id="AP031322">
    <property type="protein sequence ID" value="BFH74660.1"/>
    <property type="molecule type" value="Genomic_DNA"/>
</dbReference>
<evidence type="ECO:0000313" key="5">
    <source>
        <dbReference type="EMBL" id="BFH74660.1"/>
    </source>
</evidence>
<gene>
    <name evidence="5" type="ORF">SJAV_26040</name>
</gene>
<dbReference type="GO" id="GO:0006565">
    <property type="term" value="P:L-serine catabolic process"/>
    <property type="evidence" value="ECO:0007669"/>
    <property type="project" value="TreeGrafter"/>
</dbReference>
<dbReference type="GO" id="GO:0009097">
    <property type="term" value="P:isoleucine biosynthetic process"/>
    <property type="evidence" value="ECO:0007669"/>
    <property type="project" value="TreeGrafter"/>
</dbReference>
<feature type="domain" description="Tryptophan synthase beta chain-like PALP" evidence="4">
    <location>
        <begin position="49"/>
        <end position="327"/>
    </location>
</feature>
<proteinExistence type="predicted"/>
<dbReference type="PANTHER" id="PTHR48078:SF6">
    <property type="entry name" value="L-THREONINE DEHYDRATASE CATABOLIC TDCB"/>
    <property type="match status" value="1"/>
</dbReference>
<reference evidence="5" key="1">
    <citation type="submission" date="2024-03" db="EMBL/GenBank/DDBJ databases">
        <title>Complete genome sequence of Sulfurisphaera javensis strain KD-1.</title>
        <authorList>
            <person name="Sakai H."/>
            <person name="Nur N."/>
            <person name="Suwanto A."/>
            <person name="Kurosawa N."/>
        </authorList>
    </citation>
    <scope>NUCLEOTIDE SEQUENCE</scope>
    <source>
        <strain evidence="5">KD-1</strain>
    </source>
</reference>
<dbReference type="KEGG" id="sjv:SJAV_26040"/>
<evidence type="ECO:0000256" key="3">
    <source>
        <dbReference type="ARBA" id="ARBA00023239"/>
    </source>
</evidence>
<dbReference type="GO" id="GO:0006567">
    <property type="term" value="P:L-threonine catabolic process"/>
    <property type="evidence" value="ECO:0007669"/>
    <property type="project" value="TreeGrafter"/>
</dbReference>
<dbReference type="NCBIfam" id="NF005035">
    <property type="entry name" value="PRK06450.1"/>
    <property type="match status" value="1"/>
</dbReference>
<dbReference type="Pfam" id="PF00291">
    <property type="entry name" value="PALP"/>
    <property type="match status" value="1"/>
</dbReference>
<dbReference type="AlphaFoldDB" id="A0AAT9GUU3"/>
<keyword evidence="2" id="KW-0663">Pyridoxal phosphate</keyword>
<evidence type="ECO:0000259" key="4">
    <source>
        <dbReference type="Pfam" id="PF00291"/>
    </source>
</evidence>
<dbReference type="SUPFAM" id="SSF53686">
    <property type="entry name" value="Tryptophan synthase beta subunit-like PLP-dependent enzymes"/>
    <property type="match status" value="1"/>
</dbReference>